<feature type="compositionally biased region" description="Low complexity" evidence="1">
    <location>
        <begin position="64"/>
        <end position="75"/>
    </location>
</feature>
<dbReference type="AlphaFoldDB" id="A0A922SMG9"/>
<accession>A0A922SMG9</accession>
<evidence type="ECO:0000313" key="3">
    <source>
        <dbReference type="Proteomes" id="UP000814243"/>
    </source>
</evidence>
<sequence>MNIVLNADMPIEKDLKKIGRGAMVEKIAIVDDVKLSLVSWLVKASQEKEAVSNPGTPTLSRGNTPTSSKTGTPTSRNESFAPRKRARKTPAKVQDPHRQN</sequence>
<feature type="region of interest" description="Disordered" evidence="1">
    <location>
        <begin position="45"/>
        <end position="100"/>
    </location>
</feature>
<comment type="caution">
    <text evidence="2">The sequence shown here is derived from an EMBL/GenBank/DDBJ whole genome shotgun (WGS) entry which is preliminary data.</text>
</comment>
<gene>
    <name evidence="2" type="ORF">HF086_016732</name>
</gene>
<evidence type="ECO:0000313" key="2">
    <source>
        <dbReference type="EMBL" id="KAH9643832.1"/>
    </source>
</evidence>
<protein>
    <submittedName>
        <fullName evidence="2">Uncharacterized protein</fullName>
    </submittedName>
</protein>
<dbReference type="Proteomes" id="UP000814243">
    <property type="component" value="Unassembled WGS sequence"/>
</dbReference>
<name>A0A922SMG9_SPOEX</name>
<reference evidence="2" key="1">
    <citation type="journal article" date="2021" name="G3 (Bethesda)">
        <title>Genome and transcriptome analysis of the beet armyworm Spodoptera exigua reveals targets for pest control. .</title>
        <authorList>
            <person name="Simon S."/>
            <person name="Breeschoten T."/>
            <person name="Jansen H.J."/>
            <person name="Dirks R.P."/>
            <person name="Schranz M.E."/>
            <person name="Ros V.I.D."/>
        </authorList>
    </citation>
    <scope>NUCLEOTIDE SEQUENCE</scope>
    <source>
        <strain evidence="2">TB_SE_WUR_2020</strain>
    </source>
</reference>
<feature type="compositionally biased region" description="Polar residues" evidence="1">
    <location>
        <begin position="53"/>
        <end position="63"/>
    </location>
</feature>
<dbReference type="EMBL" id="JACEFF010000111">
    <property type="protein sequence ID" value="KAH9643832.1"/>
    <property type="molecule type" value="Genomic_DNA"/>
</dbReference>
<evidence type="ECO:0000256" key="1">
    <source>
        <dbReference type="SAM" id="MobiDB-lite"/>
    </source>
</evidence>
<organism evidence="2 3">
    <name type="scientific">Spodoptera exigua</name>
    <name type="common">Beet armyworm</name>
    <name type="synonym">Noctua fulgens</name>
    <dbReference type="NCBI Taxonomy" id="7107"/>
    <lineage>
        <taxon>Eukaryota</taxon>
        <taxon>Metazoa</taxon>
        <taxon>Ecdysozoa</taxon>
        <taxon>Arthropoda</taxon>
        <taxon>Hexapoda</taxon>
        <taxon>Insecta</taxon>
        <taxon>Pterygota</taxon>
        <taxon>Neoptera</taxon>
        <taxon>Endopterygota</taxon>
        <taxon>Lepidoptera</taxon>
        <taxon>Glossata</taxon>
        <taxon>Ditrysia</taxon>
        <taxon>Noctuoidea</taxon>
        <taxon>Noctuidae</taxon>
        <taxon>Amphipyrinae</taxon>
        <taxon>Spodoptera</taxon>
    </lineage>
</organism>
<proteinExistence type="predicted"/>